<dbReference type="PANTHER" id="PTHR24348">
    <property type="entry name" value="SERINE/THREONINE-PROTEIN KINASE UNC-51-RELATED"/>
    <property type="match status" value="1"/>
</dbReference>
<gene>
    <name evidence="9" type="ORF">CJ240_01590</name>
</gene>
<dbReference type="Proteomes" id="UP000243201">
    <property type="component" value="Unassembled WGS sequence"/>
</dbReference>
<reference evidence="9 10" key="1">
    <citation type="submission" date="2017-09" db="EMBL/GenBank/DDBJ databases">
        <title>Bacterial strain isolated from the female urinary microbiota.</title>
        <authorList>
            <person name="Thomas-White K."/>
            <person name="Kumar N."/>
            <person name="Forster S."/>
            <person name="Putonti C."/>
            <person name="Lawley T."/>
            <person name="Wolfe A.J."/>
        </authorList>
    </citation>
    <scope>NUCLEOTIDE SEQUENCE [LARGE SCALE GENOMIC DNA]</scope>
    <source>
        <strain evidence="9 10">UMB0744</strain>
    </source>
</reference>
<dbReference type="EMBL" id="PNGC01000001">
    <property type="protein sequence ID" value="PMB90454.1"/>
    <property type="molecule type" value="Genomic_DNA"/>
</dbReference>
<dbReference type="InterPro" id="IPR011009">
    <property type="entry name" value="Kinase-like_dom_sf"/>
</dbReference>
<feature type="region of interest" description="Disordered" evidence="6">
    <location>
        <begin position="345"/>
        <end position="364"/>
    </location>
</feature>
<evidence type="ECO:0000256" key="4">
    <source>
        <dbReference type="ARBA" id="ARBA00022840"/>
    </source>
</evidence>
<evidence type="ECO:0000313" key="9">
    <source>
        <dbReference type="EMBL" id="PMB90454.1"/>
    </source>
</evidence>
<dbReference type="InterPro" id="IPR008271">
    <property type="entry name" value="Ser/Thr_kinase_AS"/>
</dbReference>
<proteinExistence type="predicted"/>
<keyword evidence="4 5" id="KW-0067">ATP-binding</keyword>
<keyword evidence="10" id="KW-1185">Reference proteome</keyword>
<feature type="region of interest" description="Disordered" evidence="6">
    <location>
        <begin position="391"/>
        <end position="444"/>
    </location>
</feature>
<dbReference type="PROSITE" id="PS00108">
    <property type="entry name" value="PROTEIN_KINASE_ST"/>
    <property type="match status" value="1"/>
</dbReference>
<dbReference type="SUPFAM" id="SSF56112">
    <property type="entry name" value="Protein kinase-like (PK-like)"/>
    <property type="match status" value="1"/>
</dbReference>
<evidence type="ECO:0000256" key="7">
    <source>
        <dbReference type="SAM" id="Phobius"/>
    </source>
</evidence>
<feature type="transmembrane region" description="Helical" evidence="7">
    <location>
        <begin position="450"/>
        <end position="474"/>
    </location>
</feature>
<evidence type="ECO:0000256" key="1">
    <source>
        <dbReference type="ARBA" id="ARBA00022679"/>
    </source>
</evidence>
<protein>
    <recommendedName>
        <fullName evidence="8">Protein kinase domain-containing protein</fullName>
    </recommendedName>
</protein>
<dbReference type="SMART" id="SM00220">
    <property type="entry name" value="S_TKc"/>
    <property type="match status" value="1"/>
</dbReference>
<dbReference type="InterPro" id="IPR045269">
    <property type="entry name" value="Atg1-like"/>
</dbReference>
<evidence type="ECO:0000256" key="6">
    <source>
        <dbReference type="SAM" id="MobiDB-lite"/>
    </source>
</evidence>
<organism evidence="9 10">
    <name type="scientific">Varibaculum cambriense</name>
    <dbReference type="NCBI Taxonomy" id="184870"/>
    <lineage>
        <taxon>Bacteria</taxon>
        <taxon>Bacillati</taxon>
        <taxon>Actinomycetota</taxon>
        <taxon>Actinomycetes</taxon>
        <taxon>Actinomycetales</taxon>
        <taxon>Actinomycetaceae</taxon>
        <taxon>Varibaculum</taxon>
    </lineage>
</organism>
<keyword evidence="2 5" id="KW-0547">Nucleotide-binding</keyword>
<keyword evidence="3" id="KW-0418">Kinase</keyword>
<feature type="domain" description="Protein kinase" evidence="8">
    <location>
        <begin position="51"/>
        <end position="303"/>
    </location>
</feature>
<name>A0ABX4UU91_9ACTO</name>
<accession>A0ABX4UU91</accession>
<feature type="compositionally biased region" description="Polar residues" evidence="6">
    <location>
        <begin position="424"/>
        <end position="434"/>
    </location>
</feature>
<keyword evidence="1" id="KW-0808">Transferase</keyword>
<keyword evidence="7" id="KW-0472">Membrane</keyword>
<dbReference type="PANTHER" id="PTHR24348:SF22">
    <property type="entry name" value="NON-SPECIFIC SERINE_THREONINE PROTEIN KINASE"/>
    <property type="match status" value="1"/>
</dbReference>
<keyword evidence="7" id="KW-1133">Transmembrane helix</keyword>
<keyword evidence="7" id="KW-0812">Transmembrane</keyword>
<dbReference type="InterPro" id="IPR000719">
    <property type="entry name" value="Prot_kinase_dom"/>
</dbReference>
<evidence type="ECO:0000313" key="10">
    <source>
        <dbReference type="Proteomes" id="UP000243201"/>
    </source>
</evidence>
<feature type="binding site" evidence="5">
    <location>
        <position position="88"/>
    </location>
    <ligand>
        <name>ATP</name>
        <dbReference type="ChEBI" id="CHEBI:30616"/>
    </ligand>
</feature>
<evidence type="ECO:0000256" key="5">
    <source>
        <dbReference type="PROSITE-ProRule" id="PRU10141"/>
    </source>
</evidence>
<evidence type="ECO:0000256" key="3">
    <source>
        <dbReference type="ARBA" id="ARBA00022777"/>
    </source>
</evidence>
<dbReference type="PROSITE" id="PS50011">
    <property type="entry name" value="PROTEIN_KINASE_DOM"/>
    <property type="match status" value="1"/>
</dbReference>
<dbReference type="CDD" id="cd14014">
    <property type="entry name" value="STKc_PknB_like"/>
    <property type="match status" value="1"/>
</dbReference>
<dbReference type="PROSITE" id="PS00107">
    <property type="entry name" value="PROTEIN_KINASE_ATP"/>
    <property type="match status" value="1"/>
</dbReference>
<dbReference type="Pfam" id="PF00069">
    <property type="entry name" value="Pkinase"/>
    <property type="match status" value="1"/>
</dbReference>
<evidence type="ECO:0000256" key="2">
    <source>
        <dbReference type="ARBA" id="ARBA00022741"/>
    </source>
</evidence>
<dbReference type="Gene3D" id="1.10.510.10">
    <property type="entry name" value="Transferase(Phosphotransferase) domain 1"/>
    <property type="match status" value="1"/>
</dbReference>
<comment type="caution">
    <text evidence="9">The sequence shown here is derived from an EMBL/GenBank/DDBJ whole genome shotgun (WGS) entry which is preliminary data.</text>
</comment>
<dbReference type="InterPro" id="IPR017441">
    <property type="entry name" value="Protein_kinase_ATP_BS"/>
</dbReference>
<evidence type="ECO:0000259" key="8">
    <source>
        <dbReference type="PROSITE" id="PS50011"/>
    </source>
</evidence>
<sequence>MLKDYRPSCRERMDNYQPAHAHAGQPFPAAENPQNPVIRSDPQGSTVIAGYRLLKALGSGTMGEVWKVADPRGNIYAAKILRSKLAIKPGIAQRFRMEKDLVTGVRHQNIVEVYDLIQTPEYMAIIMEYTDGGDLGVLLKKQGTLLPLDAVYYCMGIAAGLSPIHHAGIVHRDLKPSNILLKRQGGYLVPKIADFGLARWIDPRYEIQTTKRSGTPYYMAPEMIEGKGVSSKTDIYSLGVILYELLCGITPFRGTVGEVLNHQFYDMPGILPGIPSSLWNVMTQMLAKETSVRPSAVQTHALLKSVVDQVRPLEALPVLKEPPRPQPLEDVVKVSPADAKTSLASVKPIIPAHNEDETQSGQTARGQVELVAPAWHPVTLPPAIMVNTEDAIGVGAGSPGGFSPPREQEESANEQTLGAWENSPDFTQSPSYASPHQDAPAPRRSAAKEIVGGVAIGLGAGALIALVAATILLLL</sequence>